<dbReference type="InterPro" id="IPR013783">
    <property type="entry name" value="Ig-like_fold"/>
</dbReference>
<dbReference type="EMBL" id="CP013611">
    <property type="protein sequence ID" value="ALU42248.1"/>
    <property type="molecule type" value="Genomic_DNA"/>
</dbReference>
<gene>
    <name evidence="3" type="ORF">AT705_04410</name>
</gene>
<dbReference type="InterPro" id="IPR008964">
    <property type="entry name" value="Invasin/intimin_cell_adhesion"/>
</dbReference>
<protein>
    <recommendedName>
        <fullName evidence="5">Big-1 domain-containing protein</fullName>
    </recommendedName>
</protein>
<accession>A0A0U3HMU4</accession>
<organism evidence="3 4">
    <name type="scientific">Pseudoalteromonas rubra</name>
    <dbReference type="NCBI Taxonomy" id="43658"/>
    <lineage>
        <taxon>Bacteria</taxon>
        <taxon>Pseudomonadati</taxon>
        <taxon>Pseudomonadota</taxon>
        <taxon>Gammaproteobacteria</taxon>
        <taxon>Alteromonadales</taxon>
        <taxon>Pseudoalteromonadaceae</taxon>
        <taxon>Pseudoalteromonas</taxon>
    </lineage>
</organism>
<dbReference type="PROSITE" id="PS51257">
    <property type="entry name" value="PROKAR_LIPOPROTEIN"/>
    <property type="match status" value="1"/>
</dbReference>
<evidence type="ECO:0000256" key="1">
    <source>
        <dbReference type="SAM" id="MobiDB-lite"/>
    </source>
</evidence>
<keyword evidence="2" id="KW-0732">Signal</keyword>
<feature type="compositionally biased region" description="Polar residues" evidence="1">
    <location>
        <begin position="537"/>
        <end position="546"/>
    </location>
</feature>
<feature type="region of interest" description="Disordered" evidence="1">
    <location>
        <begin position="537"/>
        <end position="556"/>
    </location>
</feature>
<dbReference type="KEGG" id="prr:AT705_04410"/>
<evidence type="ECO:0008006" key="5">
    <source>
        <dbReference type="Google" id="ProtNLM"/>
    </source>
</evidence>
<reference evidence="3 4" key="1">
    <citation type="submission" date="2015-12" db="EMBL/GenBank/DDBJ databases">
        <title>Complete genome sequence of Pseudoalteromonas rubra SCSIO 6842, harboring a conjugative plasmid.</title>
        <authorList>
            <person name="Li B."/>
            <person name="Wang X."/>
        </authorList>
    </citation>
    <scope>NUCLEOTIDE SEQUENCE [LARGE SCALE GENOMIC DNA]</scope>
    <source>
        <strain evidence="3 4">SCSIO 6842</strain>
    </source>
</reference>
<dbReference type="Proteomes" id="UP000069015">
    <property type="component" value="Chromosome 1"/>
</dbReference>
<name>A0A0U3HMU4_9GAMM</name>
<dbReference type="Gene3D" id="2.60.40.10">
    <property type="entry name" value="Immunoglobulins"/>
    <property type="match status" value="4"/>
</dbReference>
<sequence>MSLMRWFSITLLSLLMIACGGGGSIEKDTSGGDGTNTDYELVLTTSSASGGSLSISNPITITAKLTNDGAPIANNLVNFTNDEFSDFASVSSQLTDSNGEAKVTIIANRAGGAGTISATADVGENTVTGSVPYAADGDGGIQIAMTITGSDGQAIDASNPISGAEVATVTAVLTDNGTPLTGQVLEFSKEVDSEDLLVTNGNSNVQTDANGAARLLVLATDKVGAGYVQVTYNEEINARIGFESAGNPFYDKEVYDLSVQLVNAAEQASSDLSLANPLTAKIQLTLNEQPVANAEVTVAVEASARFAKPTESVRTDANGQAEIQIFATETATVDQQLDAFTATYSVSGDEAARSVASYVGAGDGGLQMVVEVLDRGPGNEIDESNPLSASNKGKIVVTLTRDGVAFQGQVVSVNDLVLAELDDGGNGKALTDDSGRASFDIRASDNGGLGTFNVSLPEIPSFSPKNGRFYSDGIIAVEKGIAIQIISIKDSVGNNIDKDNQLDDNTKGTVIARVLKNDKPLEKVLVEFTVEPIATLSPSDGRAQTNEDGDAEISLNPTNEKGIGIIKAKYTSEAGEVFESAGVLFHSDGIENDEGEYRINARVLTGCLPGWDSERDSIELNPSLPSTNCTDTNQLESSDTVDVFIKVTDKDEEDIENDIIEVTSDIGQLLPAQGRVLTDRFGVALLKFQPGDSGGAGTITAQYKGEEGKVNFSVGLQSLFIELSATASEENPLKAGGSMVISANVYVDEFKSALYLNPIDVEFTSNCVDEGLATIDQSVSSEEGQANTTYRANGCRGLDTVTATVVSGGGVNQPANITFAVSEAEAQAIQFLDASQSFIGLPPGIGGVPTTSTVRFKLIDSDSRPLNQKRIDFKISDLTGDALLTAYTGSTDNEGVAQTTIRSGIVPGDIIVEACYISDEELATLPDGEDYTCWQSRIDVCTAEPTNDQCPDGKTLRLLSADKQINAVSSGIVLSSGVPDQNSFDAGATTYYMNALNTLGFTNDISIFFGDQFNQLTGDNIVANVQVEAGIVGNIDGAGGTNTYECSAVDGRCTVQWRSQGEMPFTASKWGNTLDRVCDLYNGQPAPCRIWPETNKDGNILIRGGRVSVLVTAKGQETFIDRPSTLDDDGNVLIERRNGRFDQGEFYSAFDLPEAFVDHNEDGKFLCDVDGNNCGEPIVCDGEACEPNNTRGGHNETFNDANNNGIYDNGDGIYNGLLCSEEAMNAEGGPYCSRELVEVRKQFEIIASGNTPYVRFTVSRSDVTYQFRTGQSCAFFRGMPTLDDDGNILLDDTNCPTFPTQDTVPGVENLGNECLLNTGAPIMVEDPDDGDYLALDSDSCPTFVSEIAFEVSSCENAKDTNGRDIPRLGVTGLEVSDDDAYCDFTGIDLTDSTLPATDNVSFVVYYSDLYGNSLPEGTEVQITADNGVATVSGLQGVVSRASNDGVQSATVTVSREQAANSLDIGKLTIQFTIPSAFDGGDASIISYSVQIQDAG</sequence>
<evidence type="ECO:0000256" key="2">
    <source>
        <dbReference type="SAM" id="SignalP"/>
    </source>
</evidence>
<proteinExistence type="predicted"/>
<feature type="chain" id="PRO_5006839484" description="Big-1 domain-containing protein" evidence="2">
    <location>
        <begin position="21"/>
        <end position="1495"/>
    </location>
</feature>
<feature type="signal peptide" evidence="2">
    <location>
        <begin position="1"/>
        <end position="20"/>
    </location>
</feature>
<evidence type="ECO:0000313" key="4">
    <source>
        <dbReference type="Proteomes" id="UP000069015"/>
    </source>
</evidence>
<dbReference type="RefSeq" id="WP_058795646.1">
    <property type="nucleotide sequence ID" value="NZ_CP013611.1"/>
</dbReference>
<dbReference type="SUPFAM" id="SSF49373">
    <property type="entry name" value="Invasin/intimin cell-adhesion fragments"/>
    <property type="match status" value="2"/>
</dbReference>
<evidence type="ECO:0000313" key="3">
    <source>
        <dbReference type="EMBL" id="ALU42248.1"/>
    </source>
</evidence>